<dbReference type="AlphaFoldDB" id="A0A9N8ZZ98"/>
<feature type="domain" description="T-SNARE coiled-coil homology" evidence="1">
    <location>
        <begin position="124"/>
        <end position="186"/>
    </location>
</feature>
<protein>
    <submittedName>
        <fullName evidence="2">4927_t:CDS:1</fullName>
    </submittedName>
</protein>
<dbReference type="Proteomes" id="UP000789508">
    <property type="component" value="Unassembled WGS sequence"/>
</dbReference>
<dbReference type="Gene3D" id="1.20.58.90">
    <property type="match status" value="1"/>
</dbReference>
<dbReference type="SUPFAM" id="SSF47661">
    <property type="entry name" value="t-snare proteins"/>
    <property type="match status" value="1"/>
</dbReference>
<dbReference type="SUPFAM" id="SSF58038">
    <property type="entry name" value="SNARE fusion complex"/>
    <property type="match status" value="1"/>
</dbReference>
<evidence type="ECO:0000259" key="1">
    <source>
        <dbReference type="PROSITE" id="PS50192"/>
    </source>
</evidence>
<sequence>MATGDPFFAVKEEVEQNVTNAEALFQSWTRIYIEFDPARFNLSSKDVESRKSFVEVTRHRIQDIRLTLSEPPAQSRKNAKNQRQELFEGGRQIFSIDDYSSRSRSEEVELDNTRFIENEAFQQTILVQEQDEQLDSLYGTARNIHAIATTMGAEIEDQNILLDDFGHRLDSAQSRIDRSMRKLIYIIKKNE</sequence>
<dbReference type="PROSITE" id="PS50192">
    <property type="entry name" value="T_SNARE"/>
    <property type="match status" value="1"/>
</dbReference>
<keyword evidence="3" id="KW-1185">Reference proteome</keyword>
<name>A0A9N8ZZ98_9GLOM</name>
<comment type="caution">
    <text evidence="2">The sequence shown here is derived from an EMBL/GenBank/DDBJ whole genome shotgun (WGS) entry which is preliminary data.</text>
</comment>
<dbReference type="SMART" id="SM00397">
    <property type="entry name" value="t_SNARE"/>
    <property type="match status" value="1"/>
</dbReference>
<evidence type="ECO:0000313" key="2">
    <source>
        <dbReference type="EMBL" id="CAG8512314.1"/>
    </source>
</evidence>
<organism evidence="2 3">
    <name type="scientific">Ambispora leptoticha</name>
    <dbReference type="NCBI Taxonomy" id="144679"/>
    <lineage>
        <taxon>Eukaryota</taxon>
        <taxon>Fungi</taxon>
        <taxon>Fungi incertae sedis</taxon>
        <taxon>Mucoromycota</taxon>
        <taxon>Glomeromycotina</taxon>
        <taxon>Glomeromycetes</taxon>
        <taxon>Archaeosporales</taxon>
        <taxon>Ambisporaceae</taxon>
        <taxon>Ambispora</taxon>
    </lineage>
</organism>
<dbReference type="CDD" id="cd15851">
    <property type="entry name" value="SNARE_Syntaxin6"/>
    <property type="match status" value="1"/>
</dbReference>
<dbReference type="OrthoDB" id="546861at2759"/>
<gene>
    <name evidence="2" type="ORF">ALEPTO_LOCUS4037</name>
</gene>
<reference evidence="2" key="1">
    <citation type="submission" date="2021-06" db="EMBL/GenBank/DDBJ databases">
        <authorList>
            <person name="Kallberg Y."/>
            <person name="Tangrot J."/>
            <person name="Rosling A."/>
        </authorList>
    </citation>
    <scope>NUCLEOTIDE SEQUENCE</scope>
    <source>
        <strain evidence="2">FL130A</strain>
    </source>
</reference>
<evidence type="ECO:0000313" key="3">
    <source>
        <dbReference type="Proteomes" id="UP000789508"/>
    </source>
</evidence>
<dbReference type="GO" id="GO:0016020">
    <property type="term" value="C:membrane"/>
    <property type="evidence" value="ECO:0007669"/>
    <property type="project" value="InterPro"/>
</dbReference>
<feature type="non-terminal residue" evidence="2">
    <location>
        <position position="191"/>
    </location>
</feature>
<proteinExistence type="predicted"/>
<dbReference type="InterPro" id="IPR000727">
    <property type="entry name" value="T_SNARE_dom"/>
</dbReference>
<accession>A0A9N8ZZ98</accession>
<dbReference type="InterPro" id="IPR010989">
    <property type="entry name" value="SNARE"/>
</dbReference>
<dbReference type="GO" id="GO:0016192">
    <property type="term" value="P:vesicle-mediated transport"/>
    <property type="evidence" value="ECO:0007669"/>
    <property type="project" value="InterPro"/>
</dbReference>
<dbReference type="EMBL" id="CAJVPS010000859">
    <property type="protein sequence ID" value="CAG8512314.1"/>
    <property type="molecule type" value="Genomic_DNA"/>
</dbReference>
<dbReference type="Gene3D" id="1.20.5.110">
    <property type="match status" value="1"/>
</dbReference>